<evidence type="ECO:0000313" key="2">
    <source>
        <dbReference type="EMBL" id="CAA7061616.1"/>
    </source>
</evidence>
<dbReference type="Proteomes" id="UP000467841">
    <property type="component" value="Unassembled WGS sequence"/>
</dbReference>
<name>A0A6D2LND8_9BRAS</name>
<keyword evidence="3" id="KW-1185">Reference proteome</keyword>
<sequence length="98" mass="10669">MLFPLCLSVSSRRSASAATLAASSISPPRPPSRPQQRPSLHPRRLPATLRRIRLDGSTKKPLRTSGGSRLTRNRSNRLIAVIHGDALSLSVFGFISIE</sequence>
<feature type="region of interest" description="Disordered" evidence="1">
    <location>
        <begin position="20"/>
        <end position="48"/>
    </location>
</feature>
<reference evidence="2" key="1">
    <citation type="submission" date="2020-01" db="EMBL/GenBank/DDBJ databases">
        <authorList>
            <person name="Mishra B."/>
        </authorList>
    </citation>
    <scope>NUCLEOTIDE SEQUENCE [LARGE SCALE GENOMIC DNA]</scope>
</reference>
<proteinExistence type="predicted"/>
<evidence type="ECO:0000256" key="1">
    <source>
        <dbReference type="SAM" id="MobiDB-lite"/>
    </source>
</evidence>
<dbReference type="EMBL" id="CACVBM020001884">
    <property type="protein sequence ID" value="CAA7061616.1"/>
    <property type="molecule type" value="Genomic_DNA"/>
</dbReference>
<protein>
    <submittedName>
        <fullName evidence="2">Uncharacterized protein</fullName>
    </submittedName>
</protein>
<comment type="caution">
    <text evidence="2">The sequence shown here is derived from an EMBL/GenBank/DDBJ whole genome shotgun (WGS) entry which is preliminary data.</text>
</comment>
<accession>A0A6D2LND8</accession>
<dbReference type="AlphaFoldDB" id="A0A6D2LND8"/>
<organism evidence="2 3">
    <name type="scientific">Microthlaspi erraticum</name>
    <dbReference type="NCBI Taxonomy" id="1685480"/>
    <lineage>
        <taxon>Eukaryota</taxon>
        <taxon>Viridiplantae</taxon>
        <taxon>Streptophyta</taxon>
        <taxon>Embryophyta</taxon>
        <taxon>Tracheophyta</taxon>
        <taxon>Spermatophyta</taxon>
        <taxon>Magnoliopsida</taxon>
        <taxon>eudicotyledons</taxon>
        <taxon>Gunneridae</taxon>
        <taxon>Pentapetalae</taxon>
        <taxon>rosids</taxon>
        <taxon>malvids</taxon>
        <taxon>Brassicales</taxon>
        <taxon>Brassicaceae</taxon>
        <taxon>Coluteocarpeae</taxon>
        <taxon>Microthlaspi</taxon>
    </lineage>
</organism>
<evidence type="ECO:0000313" key="3">
    <source>
        <dbReference type="Proteomes" id="UP000467841"/>
    </source>
</evidence>
<gene>
    <name evidence="2" type="ORF">MERR_LOCUS48852</name>
</gene>